<dbReference type="Pfam" id="PF07727">
    <property type="entry name" value="RVT_2"/>
    <property type="match status" value="1"/>
</dbReference>
<evidence type="ECO:0000259" key="1">
    <source>
        <dbReference type="Pfam" id="PF07727"/>
    </source>
</evidence>
<evidence type="ECO:0000313" key="2">
    <source>
        <dbReference type="EnsemblPlants" id="Solyc02g078065.1.1"/>
    </source>
</evidence>
<sequence>MGGCTTAAVTIGGLGGTTCCNRAPVFPPLKFVGTLQVGFGDFTKYTLHLPISAPINDLGVIRNSPFFTLDWDSVEEIGNSIAIAGVVTGGRDGPRGITGGFAYGEDGTGAIITGEGGDLSTDGDDCDGGVVGLIIDETMGIRGAIRGDLSIGGIKTGGIKMDGSLTVNKPSNIGHGHKHIQKPCRENASLKTGKENISIEMTATDNYGYLLHALGILIQFVGKAKTTISEEETILVLVYVDNMLITGSSLKLIEDTKKALQQAFKMKDCA</sequence>
<dbReference type="InterPro" id="IPR013103">
    <property type="entry name" value="RVT_2"/>
</dbReference>
<dbReference type="AlphaFoldDB" id="A0A3Q7F3W9"/>
<dbReference type="Gramene" id="Solyc02g078065.1.1">
    <property type="protein sequence ID" value="Solyc02g078065.1.1"/>
    <property type="gene ID" value="Solyc02g078065.1"/>
</dbReference>
<keyword evidence="3" id="KW-1185">Reference proteome</keyword>
<proteinExistence type="predicted"/>
<evidence type="ECO:0000313" key="3">
    <source>
        <dbReference type="Proteomes" id="UP000004994"/>
    </source>
</evidence>
<reference evidence="2" key="2">
    <citation type="submission" date="2019-01" db="UniProtKB">
        <authorList>
            <consortium name="EnsemblPlants"/>
        </authorList>
    </citation>
    <scope>IDENTIFICATION</scope>
    <source>
        <strain evidence="2">cv. Heinz 1706</strain>
    </source>
</reference>
<feature type="domain" description="Reverse transcriptase Ty1/copia-type" evidence="1">
    <location>
        <begin position="231"/>
        <end position="269"/>
    </location>
</feature>
<dbReference type="Proteomes" id="UP000004994">
    <property type="component" value="Chromosome 2"/>
</dbReference>
<accession>A0A3Q7F3W9</accession>
<organism evidence="2">
    <name type="scientific">Solanum lycopersicum</name>
    <name type="common">Tomato</name>
    <name type="synonym">Lycopersicon esculentum</name>
    <dbReference type="NCBI Taxonomy" id="4081"/>
    <lineage>
        <taxon>Eukaryota</taxon>
        <taxon>Viridiplantae</taxon>
        <taxon>Streptophyta</taxon>
        <taxon>Embryophyta</taxon>
        <taxon>Tracheophyta</taxon>
        <taxon>Spermatophyta</taxon>
        <taxon>Magnoliopsida</taxon>
        <taxon>eudicotyledons</taxon>
        <taxon>Gunneridae</taxon>
        <taxon>Pentapetalae</taxon>
        <taxon>asterids</taxon>
        <taxon>lamiids</taxon>
        <taxon>Solanales</taxon>
        <taxon>Solanaceae</taxon>
        <taxon>Solanoideae</taxon>
        <taxon>Solaneae</taxon>
        <taxon>Solanum</taxon>
        <taxon>Solanum subgen. Lycopersicon</taxon>
    </lineage>
</organism>
<dbReference type="EnsemblPlants" id="Solyc02g078065.1.1">
    <property type="protein sequence ID" value="Solyc02g078065.1.1"/>
    <property type="gene ID" value="Solyc02g078065.1"/>
</dbReference>
<protein>
    <recommendedName>
        <fullName evidence="1">Reverse transcriptase Ty1/copia-type domain-containing protein</fullName>
    </recommendedName>
</protein>
<name>A0A3Q7F3W9_SOLLC</name>
<reference evidence="2" key="1">
    <citation type="journal article" date="2012" name="Nature">
        <title>The tomato genome sequence provides insights into fleshy fruit evolution.</title>
        <authorList>
            <consortium name="Tomato Genome Consortium"/>
        </authorList>
    </citation>
    <scope>NUCLEOTIDE SEQUENCE [LARGE SCALE GENOMIC DNA]</scope>
    <source>
        <strain evidence="2">cv. Heinz 1706</strain>
    </source>
</reference>
<dbReference type="InParanoid" id="A0A3Q7F3W9"/>